<reference evidence="1 2" key="1">
    <citation type="submission" date="2013-09" db="EMBL/GenBank/DDBJ databases">
        <title>Genome sequencing of Phaeobacter antarcticus sp. nov. SM1211.</title>
        <authorList>
            <person name="Zhang X.-Y."/>
            <person name="Liu C."/>
            <person name="Chen X.-L."/>
            <person name="Xie B.-B."/>
            <person name="Qin Q.-L."/>
            <person name="Rong J.-C."/>
            <person name="Zhang Y.-Z."/>
        </authorList>
    </citation>
    <scope>NUCLEOTIDE SEQUENCE [LARGE SCALE GENOMIC DNA]</scope>
    <source>
        <strain evidence="1 2">SM1211</strain>
    </source>
</reference>
<proteinExistence type="predicted"/>
<evidence type="ECO:0000313" key="2">
    <source>
        <dbReference type="Proteomes" id="UP000231259"/>
    </source>
</evidence>
<protein>
    <submittedName>
        <fullName evidence="1">Uncharacterized protein</fullName>
    </submittedName>
</protein>
<sequence>MNRKIINIPPDLIRFTSVDWDIDWRGQSIGGNDGVDQVVFNRFPRWIGSPDMVLPGPQAARWRGIRAAAQGRSHVLRVPMIDPVAYDRLANVPRDVRERGLPFSTGERLSTGYGFTYDAAVNAVGDAPKGAELLQVRQGTHLRPVVGQIMSAADLPFIVTSVRDLGAGDLELGVQMPLRAAIKAGDRVSLCGWGLFELAGDMSARPEYGLSRVARPKLELVEWLR</sequence>
<accession>A0A2G8RD64</accession>
<dbReference type="RefSeq" id="WP_099911498.1">
    <property type="nucleotide sequence ID" value="NZ_AWWI01000099.1"/>
</dbReference>
<dbReference type="Proteomes" id="UP000231259">
    <property type="component" value="Unassembled WGS sequence"/>
</dbReference>
<evidence type="ECO:0000313" key="1">
    <source>
        <dbReference type="EMBL" id="PIL19515.1"/>
    </source>
</evidence>
<gene>
    <name evidence="1" type="ORF">P775_14270</name>
</gene>
<comment type="caution">
    <text evidence="1">The sequence shown here is derived from an EMBL/GenBank/DDBJ whole genome shotgun (WGS) entry which is preliminary data.</text>
</comment>
<dbReference type="AlphaFoldDB" id="A0A2G8RD64"/>
<organism evidence="1 2">
    <name type="scientific">Puniceibacterium antarcticum</name>
    <dbReference type="NCBI Taxonomy" id="1206336"/>
    <lineage>
        <taxon>Bacteria</taxon>
        <taxon>Pseudomonadati</taxon>
        <taxon>Pseudomonadota</taxon>
        <taxon>Alphaproteobacteria</taxon>
        <taxon>Rhodobacterales</taxon>
        <taxon>Paracoccaceae</taxon>
        <taxon>Puniceibacterium</taxon>
    </lineage>
</organism>
<dbReference type="EMBL" id="AWWI01000099">
    <property type="protein sequence ID" value="PIL19515.1"/>
    <property type="molecule type" value="Genomic_DNA"/>
</dbReference>
<name>A0A2G8RD64_9RHOB</name>
<keyword evidence="2" id="KW-1185">Reference proteome</keyword>
<dbReference type="OrthoDB" id="7858099at2"/>